<protein>
    <submittedName>
        <fullName evidence="1">Uncharacterized protein</fullName>
    </submittedName>
</protein>
<accession>A0A392RYE5</accession>
<sequence length="52" mass="5802">VILMKFVMFEMVKAGWMGDGVVSVVTDLGEEAEFLVGEEEEELFSLAMVVIF</sequence>
<organism evidence="1 2">
    <name type="scientific">Trifolium medium</name>
    <dbReference type="NCBI Taxonomy" id="97028"/>
    <lineage>
        <taxon>Eukaryota</taxon>
        <taxon>Viridiplantae</taxon>
        <taxon>Streptophyta</taxon>
        <taxon>Embryophyta</taxon>
        <taxon>Tracheophyta</taxon>
        <taxon>Spermatophyta</taxon>
        <taxon>Magnoliopsida</taxon>
        <taxon>eudicotyledons</taxon>
        <taxon>Gunneridae</taxon>
        <taxon>Pentapetalae</taxon>
        <taxon>rosids</taxon>
        <taxon>fabids</taxon>
        <taxon>Fabales</taxon>
        <taxon>Fabaceae</taxon>
        <taxon>Papilionoideae</taxon>
        <taxon>50 kb inversion clade</taxon>
        <taxon>NPAAA clade</taxon>
        <taxon>Hologalegina</taxon>
        <taxon>IRL clade</taxon>
        <taxon>Trifolieae</taxon>
        <taxon>Trifolium</taxon>
    </lineage>
</organism>
<proteinExistence type="predicted"/>
<evidence type="ECO:0000313" key="1">
    <source>
        <dbReference type="EMBL" id="MCI41643.1"/>
    </source>
</evidence>
<dbReference type="Proteomes" id="UP000265520">
    <property type="component" value="Unassembled WGS sequence"/>
</dbReference>
<evidence type="ECO:0000313" key="2">
    <source>
        <dbReference type="Proteomes" id="UP000265520"/>
    </source>
</evidence>
<reference evidence="1 2" key="1">
    <citation type="journal article" date="2018" name="Front. Plant Sci.">
        <title>Red Clover (Trifolium pratense) and Zigzag Clover (T. medium) - A Picture of Genomic Similarities and Differences.</title>
        <authorList>
            <person name="Dluhosova J."/>
            <person name="Istvanek J."/>
            <person name="Nedelnik J."/>
            <person name="Repkova J."/>
        </authorList>
    </citation>
    <scope>NUCLEOTIDE SEQUENCE [LARGE SCALE GENOMIC DNA]</scope>
    <source>
        <strain evidence="2">cv. 10/8</strain>
        <tissue evidence="1">Leaf</tissue>
    </source>
</reference>
<feature type="non-terminal residue" evidence="1">
    <location>
        <position position="1"/>
    </location>
</feature>
<comment type="caution">
    <text evidence="1">The sequence shown here is derived from an EMBL/GenBank/DDBJ whole genome shotgun (WGS) entry which is preliminary data.</text>
</comment>
<dbReference type="AlphaFoldDB" id="A0A392RYE5"/>
<keyword evidence="2" id="KW-1185">Reference proteome</keyword>
<dbReference type="EMBL" id="LXQA010294585">
    <property type="protein sequence ID" value="MCI41643.1"/>
    <property type="molecule type" value="Genomic_DNA"/>
</dbReference>
<name>A0A392RYE5_9FABA</name>